<evidence type="ECO:0000313" key="4">
    <source>
        <dbReference type="Proteomes" id="UP001176468"/>
    </source>
</evidence>
<keyword evidence="2" id="KW-0560">Oxidoreductase</keyword>
<dbReference type="CDD" id="cd05233">
    <property type="entry name" value="SDR_c"/>
    <property type="match status" value="1"/>
</dbReference>
<reference evidence="3" key="1">
    <citation type="submission" date="2023-07" db="EMBL/GenBank/DDBJ databases">
        <authorList>
            <person name="Kim M.K."/>
        </authorList>
    </citation>
    <scope>NUCLEOTIDE SEQUENCE</scope>
    <source>
        <strain evidence="3">CA1-15</strain>
    </source>
</reference>
<accession>A0ABT9A1D1</accession>
<keyword evidence="4" id="KW-1185">Reference proteome</keyword>
<evidence type="ECO:0000256" key="1">
    <source>
        <dbReference type="ARBA" id="ARBA00006484"/>
    </source>
</evidence>
<evidence type="ECO:0000313" key="3">
    <source>
        <dbReference type="EMBL" id="MDO7843184.1"/>
    </source>
</evidence>
<name>A0ABT9A1D1_9SPHN</name>
<dbReference type="PRINTS" id="PR00081">
    <property type="entry name" value="GDHRDH"/>
</dbReference>
<dbReference type="SUPFAM" id="SSF51735">
    <property type="entry name" value="NAD(P)-binding Rossmann-fold domains"/>
    <property type="match status" value="1"/>
</dbReference>
<dbReference type="PRINTS" id="PR00080">
    <property type="entry name" value="SDRFAMILY"/>
</dbReference>
<organism evidence="3 4">
    <name type="scientific">Sphingomonas immobilis</name>
    <dbReference type="NCBI Taxonomy" id="3063997"/>
    <lineage>
        <taxon>Bacteria</taxon>
        <taxon>Pseudomonadati</taxon>
        <taxon>Pseudomonadota</taxon>
        <taxon>Alphaproteobacteria</taxon>
        <taxon>Sphingomonadales</taxon>
        <taxon>Sphingomonadaceae</taxon>
        <taxon>Sphingomonas</taxon>
    </lineage>
</organism>
<evidence type="ECO:0000256" key="2">
    <source>
        <dbReference type="ARBA" id="ARBA00023002"/>
    </source>
</evidence>
<sequence length="251" mass="25745">MDIETVDHALRNPFGLEGIRMLVAGAGGGIGAAAVQVCAEQGAEIVLADVVAEDAARQAIGAAAARMPYHRVDTSDRAAVTALAESIGPVDALIDASGISPLDDWESEDWDAAFDRVIGVNLRGPINLARAFMPGMIAAGHGRIVLTGSVSGRMGGIKCGPHYAASKGGIQSLTRWLAQKGIRHNVLVNAVAPGSIATPMAAAMRIDPALYPQGRAGRPREMGATMAFLCSPGAGFISGTVIDVNGGTYFG</sequence>
<protein>
    <submittedName>
        <fullName evidence="3">SDR family oxidoreductase</fullName>
    </submittedName>
</protein>
<gene>
    <name evidence="3" type="ORF">Q5H94_12690</name>
</gene>
<dbReference type="PANTHER" id="PTHR42760:SF133">
    <property type="entry name" value="3-OXOACYL-[ACYL-CARRIER-PROTEIN] REDUCTASE"/>
    <property type="match status" value="1"/>
</dbReference>
<dbReference type="Proteomes" id="UP001176468">
    <property type="component" value="Unassembled WGS sequence"/>
</dbReference>
<dbReference type="InterPro" id="IPR020904">
    <property type="entry name" value="Sc_DH/Rdtase_CS"/>
</dbReference>
<dbReference type="EMBL" id="JAUQSZ010000008">
    <property type="protein sequence ID" value="MDO7843184.1"/>
    <property type="molecule type" value="Genomic_DNA"/>
</dbReference>
<dbReference type="Gene3D" id="3.40.50.720">
    <property type="entry name" value="NAD(P)-binding Rossmann-like Domain"/>
    <property type="match status" value="1"/>
</dbReference>
<dbReference type="InterPro" id="IPR002347">
    <property type="entry name" value="SDR_fam"/>
</dbReference>
<comment type="similarity">
    <text evidence="1">Belongs to the short-chain dehydrogenases/reductases (SDR) family.</text>
</comment>
<dbReference type="InterPro" id="IPR036291">
    <property type="entry name" value="NAD(P)-bd_dom_sf"/>
</dbReference>
<dbReference type="Pfam" id="PF13561">
    <property type="entry name" value="adh_short_C2"/>
    <property type="match status" value="1"/>
</dbReference>
<dbReference type="PANTHER" id="PTHR42760">
    <property type="entry name" value="SHORT-CHAIN DEHYDROGENASES/REDUCTASES FAMILY MEMBER"/>
    <property type="match status" value="1"/>
</dbReference>
<comment type="caution">
    <text evidence="3">The sequence shown here is derived from an EMBL/GenBank/DDBJ whole genome shotgun (WGS) entry which is preliminary data.</text>
</comment>
<proteinExistence type="inferred from homology"/>
<dbReference type="PROSITE" id="PS00061">
    <property type="entry name" value="ADH_SHORT"/>
    <property type="match status" value="1"/>
</dbReference>
<dbReference type="RefSeq" id="WP_304561639.1">
    <property type="nucleotide sequence ID" value="NZ_JAUQSZ010000008.1"/>
</dbReference>